<organism evidence="2 3">
    <name type="scientific">Rhinolophus ferrumequinum</name>
    <name type="common">Greater horseshoe bat</name>
    <dbReference type="NCBI Taxonomy" id="59479"/>
    <lineage>
        <taxon>Eukaryota</taxon>
        <taxon>Metazoa</taxon>
        <taxon>Chordata</taxon>
        <taxon>Craniata</taxon>
        <taxon>Vertebrata</taxon>
        <taxon>Euteleostomi</taxon>
        <taxon>Mammalia</taxon>
        <taxon>Eutheria</taxon>
        <taxon>Laurasiatheria</taxon>
        <taxon>Chiroptera</taxon>
        <taxon>Yinpterochiroptera</taxon>
        <taxon>Rhinolophoidea</taxon>
        <taxon>Rhinolophidae</taxon>
        <taxon>Rhinolophinae</taxon>
        <taxon>Rhinolophus</taxon>
    </lineage>
</organism>
<feature type="region of interest" description="Disordered" evidence="1">
    <location>
        <begin position="1"/>
        <end position="39"/>
    </location>
</feature>
<evidence type="ECO:0000256" key="1">
    <source>
        <dbReference type="SAM" id="MobiDB-lite"/>
    </source>
</evidence>
<protein>
    <submittedName>
        <fullName evidence="2">Uncharacterized protein</fullName>
    </submittedName>
</protein>
<name>A0A7J7TEQ5_RHIFE</name>
<gene>
    <name evidence="2" type="ORF">mRhiFer1_008927</name>
</gene>
<dbReference type="EMBL" id="JACAGC010000020">
    <property type="protein sequence ID" value="KAF6298877.1"/>
    <property type="molecule type" value="Genomic_DNA"/>
</dbReference>
<reference evidence="2 3" key="1">
    <citation type="journal article" date="2020" name="Nature">
        <title>Six reference-quality genomes reveal evolution of bat adaptations.</title>
        <authorList>
            <person name="Jebb D."/>
            <person name="Huang Z."/>
            <person name="Pippel M."/>
            <person name="Hughes G.M."/>
            <person name="Lavrichenko K."/>
            <person name="Devanna P."/>
            <person name="Winkler S."/>
            <person name="Jermiin L.S."/>
            <person name="Skirmuntt E.C."/>
            <person name="Katzourakis A."/>
            <person name="Burkitt-Gray L."/>
            <person name="Ray D.A."/>
            <person name="Sullivan K.A.M."/>
            <person name="Roscito J.G."/>
            <person name="Kirilenko B.M."/>
            <person name="Davalos L.M."/>
            <person name="Corthals A.P."/>
            <person name="Power M.L."/>
            <person name="Jones G."/>
            <person name="Ransome R.D."/>
            <person name="Dechmann D.K.N."/>
            <person name="Locatelli A.G."/>
            <person name="Puechmaille S.J."/>
            <person name="Fedrigo O."/>
            <person name="Jarvis E.D."/>
            <person name="Hiller M."/>
            <person name="Vernes S.C."/>
            <person name="Myers E.W."/>
            <person name="Teeling E.C."/>
        </authorList>
    </citation>
    <scope>NUCLEOTIDE SEQUENCE [LARGE SCALE GENOMIC DNA]</scope>
    <source>
        <strain evidence="2">MRhiFer1</strain>
        <tissue evidence="2">Lung</tissue>
    </source>
</reference>
<accession>A0A7J7TEQ5</accession>
<sequence length="129" mass="14250">MACGDCGSLGGGEPQPRPCPSQRPSGQSPASPFHEVPMSRQGPEHVCLREMAGSWPFKWRLLVLCQLFCAFSLEVAHLWGRLLASSAYREAGSPRGLFPFRGTRGVNVGSHQQKPLDNMFILEIRNRCL</sequence>
<comment type="caution">
    <text evidence="2">The sequence shown here is derived from an EMBL/GenBank/DDBJ whole genome shotgun (WGS) entry which is preliminary data.</text>
</comment>
<evidence type="ECO:0000313" key="3">
    <source>
        <dbReference type="Proteomes" id="UP000585614"/>
    </source>
</evidence>
<dbReference type="Proteomes" id="UP000585614">
    <property type="component" value="Unassembled WGS sequence"/>
</dbReference>
<evidence type="ECO:0000313" key="2">
    <source>
        <dbReference type="EMBL" id="KAF6298877.1"/>
    </source>
</evidence>
<dbReference type="AlphaFoldDB" id="A0A7J7TEQ5"/>
<proteinExistence type="predicted"/>